<sequence>MTASEALAGNKYGPQLAEDLSKGGCSRPYELAVSLTRQHISDAVGSLSQPDHVTYQTFETLMALEWSPLCDHIDLLLDGNGVFPLCIELLRQLRSKKIPILDRAFGFMCIQFLALVVDIGKIAQVNHLDKLLEDVSNLPAGRSISSYLNNYTRELEGEWLFDHPRRRDGLLLLLGWQKDRTGHRLCLPRIGGCRFDDSMFLLEQLWDDRKGFLSAAQFSSRMFPGWAGCFL</sequence>
<protein>
    <submittedName>
        <fullName evidence="1">Uncharacterized protein</fullName>
    </submittedName>
</protein>
<accession>A0A8H3DFG9</accession>
<evidence type="ECO:0000313" key="2">
    <source>
        <dbReference type="Proteomes" id="UP000663850"/>
    </source>
</evidence>
<reference evidence="1" key="1">
    <citation type="submission" date="2021-01" db="EMBL/GenBank/DDBJ databases">
        <authorList>
            <person name="Kaushik A."/>
        </authorList>
    </citation>
    <scope>NUCLEOTIDE SEQUENCE</scope>
    <source>
        <strain evidence="1">Type strain: AG8-Rh-89/</strain>
    </source>
</reference>
<gene>
    <name evidence="1" type="ORF">RDB_LOCUS121963</name>
</gene>
<name>A0A8H3DFG9_9AGAM</name>
<dbReference type="EMBL" id="CAJMWZ010006544">
    <property type="protein sequence ID" value="CAE6524064.1"/>
    <property type="molecule type" value="Genomic_DNA"/>
</dbReference>
<evidence type="ECO:0000313" key="1">
    <source>
        <dbReference type="EMBL" id="CAE6524064.1"/>
    </source>
</evidence>
<proteinExistence type="predicted"/>
<dbReference type="Proteomes" id="UP000663850">
    <property type="component" value="Unassembled WGS sequence"/>
</dbReference>
<comment type="caution">
    <text evidence="1">The sequence shown here is derived from an EMBL/GenBank/DDBJ whole genome shotgun (WGS) entry which is preliminary data.</text>
</comment>
<dbReference type="AlphaFoldDB" id="A0A8H3DFG9"/>
<organism evidence="1 2">
    <name type="scientific">Rhizoctonia solani</name>
    <dbReference type="NCBI Taxonomy" id="456999"/>
    <lineage>
        <taxon>Eukaryota</taxon>
        <taxon>Fungi</taxon>
        <taxon>Dikarya</taxon>
        <taxon>Basidiomycota</taxon>
        <taxon>Agaricomycotina</taxon>
        <taxon>Agaricomycetes</taxon>
        <taxon>Cantharellales</taxon>
        <taxon>Ceratobasidiaceae</taxon>
        <taxon>Rhizoctonia</taxon>
    </lineage>
</organism>